<dbReference type="InterPro" id="IPR003656">
    <property type="entry name" value="Znf_BED"/>
</dbReference>
<keyword evidence="5" id="KW-0805">Transcription regulation</keyword>
<gene>
    <name evidence="10" type="ORF">JTE90_022839</name>
</gene>
<comment type="subcellular location">
    <subcellularLocation>
        <location evidence="1">Nucleus</location>
    </subcellularLocation>
</comment>
<dbReference type="AlphaFoldDB" id="A0AAV6TLT6"/>
<evidence type="ECO:0000256" key="5">
    <source>
        <dbReference type="ARBA" id="ARBA00023015"/>
    </source>
</evidence>
<feature type="domain" description="BED-type" evidence="9">
    <location>
        <begin position="78"/>
        <end position="108"/>
    </location>
</feature>
<dbReference type="GO" id="GO:0009791">
    <property type="term" value="P:post-embryonic development"/>
    <property type="evidence" value="ECO:0007669"/>
    <property type="project" value="UniProtKB-ARBA"/>
</dbReference>
<dbReference type="PANTHER" id="PTHR46481">
    <property type="entry name" value="ZINC FINGER BED DOMAIN-CONTAINING PROTEIN 4"/>
    <property type="match status" value="1"/>
</dbReference>
<dbReference type="GO" id="GO:0003677">
    <property type="term" value="F:DNA binding"/>
    <property type="evidence" value="ECO:0007669"/>
    <property type="project" value="InterPro"/>
</dbReference>
<keyword evidence="7" id="KW-0539">Nucleus</keyword>
<reference evidence="10 11" key="1">
    <citation type="journal article" date="2022" name="Nat. Ecol. Evol.">
        <title>A masculinizing supergene underlies an exaggerated male reproductive morph in a spider.</title>
        <authorList>
            <person name="Hendrickx F."/>
            <person name="De Corte Z."/>
            <person name="Sonet G."/>
            <person name="Van Belleghem S.M."/>
            <person name="Kostlbacher S."/>
            <person name="Vangestel C."/>
        </authorList>
    </citation>
    <scope>NUCLEOTIDE SEQUENCE [LARGE SCALE GENOMIC DNA]</scope>
    <source>
        <strain evidence="10">W744_W776</strain>
    </source>
</reference>
<evidence type="ECO:0000256" key="7">
    <source>
        <dbReference type="ARBA" id="ARBA00023242"/>
    </source>
</evidence>
<comment type="caution">
    <text evidence="10">The sequence shown here is derived from an EMBL/GenBank/DDBJ whole genome shotgun (WGS) entry which is preliminary data.</text>
</comment>
<dbReference type="InterPro" id="IPR036236">
    <property type="entry name" value="Znf_C2H2_sf"/>
</dbReference>
<dbReference type="EMBL" id="JAFNEN010002228">
    <property type="protein sequence ID" value="KAG8172932.1"/>
    <property type="molecule type" value="Genomic_DNA"/>
</dbReference>
<dbReference type="Proteomes" id="UP000827092">
    <property type="component" value="Unassembled WGS sequence"/>
</dbReference>
<evidence type="ECO:0000256" key="2">
    <source>
        <dbReference type="ARBA" id="ARBA00022723"/>
    </source>
</evidence>
<evidence type="ECO:0000313" key="11">
    <source>
        <dbReference type="Proteomes" id="UP000827092"/>
    </source>
</evidence>
<dbReference type="PANTHER" id="PTHR46481:SF10">
    <property type="entry name" value="ZINC FINGER BED DOMAIN-CONTAINING PROTEIN 39"/>
    <property type="match status" value="1"/>
</dbReference>
<dbReference type="InterPro" id="IPR012337">
    <property type="entry name" value="RNaseH-like_sf"/>
</dbReference>
<sequence>MRIWFAWDLLRNLASSQERTKVGCRIKKSSFAIVEIFATDFVWSTPTPPHQSHCYCDQNNYGSRIKDMEIFNKVSGAGDVVECTVCRKRVKTGGGTSNMRRHMTTAHPKYATVSVQNVSTGAGTSTEREACDVDAPDPQPGASSSTTPSTSAVRIEISSGGKRSTDLNDALIYMICKDNLPHSMVEKEGFSHFARVAVPLYKVPSRKTVTEMVSSRYFAAIEMVKEKLVRVKHISLSADTCTVTNTSKAFLVLTVHFVDPQTFNHLETIMLGVRRLRESHTAQNIADSVNEVLSEFGIPNKKIAGICTDGGSNVRAMVDILVGSKKICVLFRTSLKFNGYRRFNRCKQQTSSRGFNGS</sequence>
<proteinExistence type="predicted"/>
<evidence type="ECO:0000256" key="3">
    <source>
        <dbReference type="ARBA" id="ARBA00022771"/>
    </source>
</evidence>
<protein>
    <recommendedName>
        <fullName evidence="9">BED-type domain-containing protein</fullName>
    </recommendedName>
</protein>
<accession>A0AAV6TLT6</accession>
<dbReference type="InterPro" id="IPR052035">
    <property type="entry name" value="ZnF_BED_domain_contain"/>
</dbReference>
<dbReference type="GO" id="GO:0008270">
    <property type="term" value="F:zinc ion binding"/>
    <property type="evidence" value="ECO:0007669"/>
    <property type="project" value="UniProtKB-KW"/>
</dbReference>
<evidence type="ECO:0000256" key="6">
    <source>
        <dbReference type="ARBA" id="ARBA00023163"/>
    </source>
</evidence>
<dbReference type="SUPFAM" id="SSF140996">
    <property type="entry name" value="Hermes dimerisation domain"/>
    <property type="match status" value="1"/>
</dbReference>
<evidence type="ECO:0000256" key="1">
    <source>
        <dbReference type="ARBA" id="ARBA00004123"/>
    </source>
</evidence>
<dbReference type="GO" id="GO:0005634">
    <property type="term" value="C:nucleus"/>
    <property type="evidence" value="ECO:0007669"/>
    <property type="project" value="UniProtKB-SubCell"/>
</dbReference>
<keyword evidence="4" id="KW-0862">Zinc</keyword>
<keyword evidence="2" id="KW-0479">Metal-binding</keyword>
<evidence type="ECO:0000259" key="9">
    <source>
        <dbReference type="Pfam" id="PF02892"/>
    </source>
</evidence>
<evidence type="ECO:0000256" key="4">
    <source>
        <dbReference type="ARBA" id="ARBA00022833"/>
    </source>
</evidence>
<keyword evidence="6" id="KW-0804">Transcription</keyword>
<organism evidence="10 11">
    <name type="scientific">Oedothorax gibbosus</name>
    <dbReference type="NCBI Taxonomy" id="931172"/>
    <lineage>
        <taxon>Eukaryota</taxon>
        <taxon>Metazoa</taxon>
        <taxon>Ecdysozoa</taxon>
        <taxon>Arthropoda</taxon>
        <taxon>Chelicerata</taxon>
        <taxon>Arachnida</taxon>
        <taxon>Araneae</taxon>
        <taxon>Araneomorphae</taxon>
        <taxon>Entelegynae</taxon>
        <taxon>Araneoidea</taxon>
        <taxon>Linyphiidae</taxon>
        <taxon>Erigoninae</taxon>
        <taxon>Oedothorax</taxon>
    </lineage>
</organism>
<evidence type="ECO:0000313" key="10">
    <source>
        <dbReference type="EMBL" id="KAG8172932.1"/>
    </source>
</evidence>
<evidence type="ECO:0000256" key="8">
    <source>
        <dbReference type="SAM" id="MobiDB-lite"/>
    </source>
</evidence>
<keyword evidence="3" id="KW-0863">Zinc-finger</keyword>
<dbReference type="Pfam" id="PF02892">
    <property type="entry name" value="zf-BED"/>
    <property type="match status" value="1"/>
</dbReference>
<keyword evidence="11" id="KW-1185">Reference proteome</keyword>
<dbReference type="SUPFAM" id="SSF53098">
    <property type="entry name" value="Ribonuclease H-like"/>
    <property type="match status" value="1"/>
</dbReference>
<dbReference type="SUPFAM" id="SSF57667">
    <property type="entry name" value="beta-beta-alpha zinc fingers"/>
    <property type="match status" value="1"/>
</dbReference>
<name>A0AAV6TLT6_9ARAC</name>
<feature type="region of interest" description="Disordered" evidence="8">
    <location>
        <begin position="119"/>
        <end position="161"/>
    </location>
</feature>